<organism evidence="2 3">
    <name type="scientific">Gouania willdenowi</name>
    <name type="common">Blunt-snouted clingfish</name>
    <name type="synonym">Lepadogaster willdenowi</name>
    <dbReference type="NCBI Taxonomy" id="441366"/>
    <lineage>
        <taxon>Eukaryota</taxon>
        <taxon>Metazoa</taxon>
        <taxon>Chordata</taxon>
        <taxon>Craniata</taxon>
        <taxon>Vertebrata</taxon>
        <taxon>Euteleostomi</taxon>
        <taxon>Actinopterygii</taxon>
        <taxon>Neopterygii</taxon>
        <taxon>Teleostei</taxon>
        <taxon>Neoteleostei</taxon>
        <taxon>Acanthomorphata</taxon>
        <taxon>Ovalentaria</taxon>
        <taxon>Blenniimorphae</taxon>
        <taxon>Blenniiformes</taxon>
        <taxon>Gobiesocoidei</taxon>
        <taxon>Gobiesocidae</taxon>
        <taxon>Gobiesocinae</taxon>
        <taxon>Gouania</taxon>
    </lineage>
</organism>
<reference evidence="2" key="2">
    <citation type="submission" date="2025-08" db="UniProtKB">
        <authorList>
            <consortium name="Ensembl"/>
        </authorList>
    </citation>
    <scope>IDENTIFICATION</scope>
</reference>
<evidence type="ECO:0000256" key="1">
    <source>
        <dbReference type="SAM" id="MobiDB-lite"/>
    </source>
</evidence>
<feature type="compositionally biased region" description="Low complexity" evidence="1">
    <location>
        <begin position="59"/>
        <end position="82"/>
    </location>
</feature>
<reference evidence="2" key="3">
    <citation type="submission" date="2025-09" db="UniProtKB">
        <authorList>
            <consortium name="Ensembl"/>
        </authorList>
    </citation>
    <scope>IDENTIFICATION</scope>
</reference>
<sequence>MASTAPFSRRHWSSQSLRVTAKELSIVTVRGQNNAIKEQPLPSSLLSGTLSVLKKRWEQQPQSTPSSPAPTPHTSTSPSTGTNHRSVNKHGAPSAVRGVPMGSSTKVYL</sequence>
<proteinExistence type="predicted"/>
<feature type="region of interest" description="Disordered" evidence="1">
    <location>
        <begin position="56"/>
        <end position="109"/>
    </location>
</feature>
<protein>
    <submittedName>
        <fullName evidence="2">Uncharacterized protein</fullName>
    </submittedName>
</protein>
<dbReference type="Ensembl" id="ENSGWIT00000010954.1">
    <property type="protein sequence ID" value="ENSGWIP00000009834.1"/>
    <property type="gene ID" value="ENSGWIG00000005834.1"/>
</dbReference>
<dbReference type="Proteomes" id="UP000694680">
    <property type="component" value="Chromosome 7"/>
</dbReference>
<reference evidence="2" key="1">
    <citation type="submission" date="2020-06" db="EMBL/GenBank/DDBJ databases">
        <authorList>
            <consortium name="Wellcome Sanger Institute Data Sharing"/>
        </authorList>
    </citation>
    <scope>NUCLEOTIDE SEQUENCE [LARGE SCALE GENOMIC DNA]</scope>
</reference>
<dbReference type="AlphaFoldDB" id="A0A8C5DPA0"/>
<evidence type="ECO:0000313" key="2">
    <source>
        <dbReference type="Ensembl" id="ENSGWIP00000009834.1"/>
    </source>
</evidence>
<name>A0A8C5DPA0_GOUWI</name>
<accession>A0A8C5DPA0</accession>
<evidence type="ECO:0000313" key="3">
    <source>
        <dbReference type="Proteomes" id="UP000694680"/>
    </source>
</evidence>
<keyword evidence="3" id="KW-1185">Reference proteome</keyword>